<sequence length="90" mass="9778">MGLTLVFGVMGIVNFAQAEFLTLGMFVAYFAWKFLGLDPLIGSFLSFVVIFGLGVVVQMTLIQRVLNAPPVAQIFVTVGLLIVIENLTLI</sequence>
<gene>
    <name evidence="3" type="ORF">CH341_32285</name>
</gene>
<keyword evidence="2" id="KW-0472">Membrane</keyword>
<keyword evidence="2" id="KW-0812">Transmembrane</keyword>
<feature type="transmembrane region" description="Helical" evidence="2">
    <location>
        <begin position="6"/>
        <end position="32"/>
    </location>
</feature>
<evidence type="ECO:0000313" key="3">
    <source>
        <dbReference type="EMBL" id="RAI32238.1"/>
    </source>
</evidence>
<proteinExistence type="predicted"/>
<dbReference type="EMBL" id="NPEX01000819">
    <property type="protein sequence ID" value="RAI32238.1"/>
    <property type="molecule type" value="Genomic_DNA"/>
</dbReference>
<dbReference type="PANTHER" id="PTHR11795:SF445">
    <property type="entry name" value="AMINO ACID ABC TRANSPORTER PERMEASE PROTEIN"/>
    <property type="match status" value="1"/>
</dbReference>
<keyword evidence="1" id="KW-0813">Transport</keyword>
<evidence type="ECO:0000256" key="2">
    <source>
        <dbReference type="SAM" id="Phobius"/>
    </source>
</evidence>
<evidence type="ECO:0000256" key="1">
    <source>
        <dbReference type="ARBA" id="ARBA00022448"/>
    </source>
</evidence>
<dbReference type="InterPro" id="IPR052157">
    <property type="entry name" value="BCAA_transport_permease"/>
</dbReference>
<feature type="transmembrane region" description="Helical" evidence="2">
    <location>
        <begin position="44"/>
        <end position="65"/>
    </location>
</feature>
<dbReference type="GO" id="GO:0022857">
    <property type="term" value="F:transmembrane transporter activity"/>
    <property type="evidence" value="ECO:0007669"/>
    <property type="project" value="TreeGrafter"/>
</dbReference>
<keyword evidence="2" id="KW-1133">Transmembrane helix</keyword>
<dbReference type="Proteomes" id="UP000249130">
    <property type="component" value="Unassembled WGS sequence"/>
</dbReference>
<accession>A0A327KAA8</accession>
<dbReference type="AlphaFoldDB" id="A0A327KAA8"/>
<reference evidence="3 4" key="1">
    <citation type="submission" date="2017-07" db="EMBL/GenBank/DDBJ databases">
        <title>Draft Genome Sequences of Select Purple Nonsulfur Bacteria.</title>
        <authorList>
            <person name="Lasarre B."/>
            <person name="Mckinlay J.B."/>
        </authorList>
    </citation>
    <scope>NUCLEOTIDE SEQUENCE [LARGE SCALE GENOMIC DNA]</scope>
    <source>
        <strain evidence="3 4">DSM 5909</strain>
    </source>
</reference>
<dbReference type="PANTHER" id="PTHR11795">
    <property type="entry name" value="BRANCHED-CHAIN AMINO ACID TRANSPORT SYSTEM PERMEASE PROTEIN LIVH"/>
    <property type="match status" value="1"/>
</dbReference>
<protein>
    <submittedName>
        <fullName evidence="3">Branched-chain amino acid ABC transporter permease</fullName>
    </submittedName>
</protein>
<feature type="transmembrane region" description="Helical" evidence="2">
    <location>
        <begin position="71"/>
        <end position="89"/>
    </location>
</feature>
<comment type="caution">
    <text evidence="3">The sequence shown here is derived from an EMBL/GenBank/DDBJ whole genome shotgun (WGS) entry which is preliminary data.</text>
</comment>
<dbReference type="GO" id="GO:0005886">
    <property type="term" value="C:plasma membrane"/>
    <property type="evidence" value="ECO:0007669"/>
    <property type="project" value="TreeGrafter"/>
</dbReference>
<organism evidence="3 4">
    <name type="scientific">Rhodoplanes roseus</name>
    <dbReference type="NCBI Taxonomy" id="29409"/>
    <lineage>
        <taxon>Bacteria</taxon>
        <taxon>Pseudomonadati</taxon>
        <taxon>Pseudomonadota</taxon>
        <taxon>Alphaproteobacteria</taxon>
        <taxon>Hyphomicrobiales</taxon>
        <taxon>Nitrobacteraceae</taxon>
        <taxon>Rhodoplanes</taxon>
    </lineage>
</organism>
<evidence type="ECO:0000313" key="4">
    <source>
        <dbReference type="Proteomes" id="UP000249130"/>
    </source>
</evidence>
<feature type="non-terminal residue" evidence="3">
    <location>
        <position position="90"/>
    </location>
</feature>
<name>A0A327KAA8_9BRAD</name>
<keyword evidence="4" id="KW-1185">Reference proteome</keyword>